<dbReference type="InterPro" id="IPR000182">
    <property type="entry name" value="GNAT_dom"/>
</dbReference>
<dbReference type="InterPro" id="IPR016181">
    <property type="entry name" value="Acyl_CoA_acyltransferase"/>
</dbReference>
<name>A0A3P3XHD1_9SPIR</name>
<protein>
    <submittedName>
        <fullName evidence="2">Putative GCN5-related N-acetyltransferase</fullName>
    </submittedName>
</protein>
<dbReference type="EMBL" id="FWDM01000014">
    <property type="protein sequence ID" value="SLM11903.1"/>
    <property type="molecule type" value="Genomic_DNA"/>
</dbReference>
<feature type="domain" description="N-acetyltransferase" evidence="1">
    <location>
        <begin position="3"/>
        <end position="167"/>
    </location>
</feature>
<dbReference type="Pfam" id="PF00583">
    <property type="entry name" value="Acetyltransf_1"/>
    <property type="match status" value="1"/>
</dbReference>
<proteinExistence type="predicted"/>
<dbReference type="PROSITE" id="PS51186">
    <property type="entry name" value="GNAT"/>
    <property type="match status" value="1"/>
</dbReference>
<dbReference type="SUPFAM" id="SSF55729">
    <property type="entry name" value="Acyl-CoA N-acyltransferases (Nat)"/>
    <property type="match status" value="1"/>
</dbReference>
<keyword evidence="2" id="KW-0808">Transferase</keyword>
<dbReference type="Gene3D" id="3.40.630.30">
    <property type="match status" value="1"/>
</dbReference>
<gene>
    <name evidence="2" type="ORF">SPIROBIBN47_210120</name>
</gene>
<dbReference type="GO" id="GO:0016747">
    <property type="term" value="F:acyltransferase activity, transferring groups other than amino-acyl groups"/>
    <property type="evidence" value="ECO:0007669"/>
    <property type="project" value="InterPro"/>
</dbReference>
<dbReference type="CDD" id="cd04301">
    <property type="entry name" value="NAT_SF"/>
    <property type="match status" value="1"/>
</dbReference>
<organism evidence="2">
    <name type="scientific">uncultured spirochete</name>
    <dbReference type="NCBI Taxonomy" id="156406"/>
    <lineage>
        <taxon>Bacteria</taxon>
        <taxon>Pseudomonadati</taxon>
        <taxon>Spirochaetota</taxon>
        <taxon>Spirochaetia</taxon>
        <taxon>Spirochaetales</taxon>
        <taxon>environmental samples</taxon>
    </lineage>
</organism>
<dbReference type="AlphaFoldDB" id="A0A3P3XHD1"/>
<accession>A0A3P3XHD1</accession>
<evidence type="ECO:0000259" key="1">
    <source>
        <dbReference type="PROSITE" id="PS51186"/>
    </source>
</evidence>
<evidence type="ECO:0000313" key="2">
    <source>
        <dbReference type="EMBL" id="SLM11903.1"/>
    </source>
</evidence>
<sequence length="168" mass="18293">MQIKIEDAVPGDIAQCARIACDSEIGQRYGFVEETLAARIQMRLQEGDVVLVARDMGAIESASSSNGAPSDIIGFAWIDTKGGFGQAPYLKLIAIDASRRSTGAGSLLLSAFEERTRGAGRAWFLLVSDFNDRAIHFYKKHGYAVVGTLPDFAKDGITELIMYKRQEA</sequence>
<reference evidence="2" key="1">
    <citation type="submission" date="2017-02" db="EMBL/GenBank/DDBJ databases">
        <authorList>
            <person name="Regsiter A."/>
            <person name="William W."/>
        </authorList>
    </citation>
    <scope>NUCLEOTIDE SEQUENCE</scope>
    <source>
        <strain evidence="2">Bib</strain>
    </source>
</reference>